<feature type="compositionally biased region" description="Low complexity" evidence="1">
    <location>
        <begin position="151"/>
        <end position="167"/>
    </location>
</feature>
<organism evidence="2">
    <name type="scientific">Cucumis melo</name>
    <name type="common">Muskmelon</name>
    <dbReference type="NCBI Taxonomy" id="3656"/>
    <lineage>
        <taxon>Eukaryota</taxon>
        <taxon>Viridiplantae</taxon>
        <taxon>Streptophyta</taxon>
        <taxon>Embryophyta</taxon>
        <taxon>Tracheophyta</taxon>
        <taxon>Spermatophyta</taxon>
        <taxon>Magnoliopsida</taxon>
        <taxon>eudicotyledons</taxon>
        <taxon>Gunneridae</taxon>
        <taxon>Pentapetalae</taxon>
        <taxon>rosids</taxon>
        <taxon>fabids</taxon>
        <taxon>Cucurbitales</taxon>
        <taxon>Cucurbitaceae</taxon>
        <taxon>Benincaseae</taxon>
        <taxon>Cucumis</taxon>
    </lineage>
</organism>
<sequence>MVNTRKGSYMTQPSEDAPEVTISSPPIRQVKVRGQRFKSTPPRRSYRLPSEKSLLHESVLPESVPVVGESSIPTSSVADAPRVPATNVSNMDSDDRDDVPLARLLKKTMIPDVADKLHVDPPSFIHSQESSSTKGVFIPTPDIPSTSNVQPGPSAHSPPASPPLFSSVNAHKSVPDAVLGNISGAPVRHPNDREVEDEVEPQHPDIGTEEVPLNDDNNLVVPPASADIPAASNPAEKKAQQKRRNITTKTGWKKIPPNIPSIPIDGISFHHEESVQCWKFVMQRRIADEVNVSDKHQSCMSIMDLIERAGLTKTISNVGPFYPQLIKEFIVNFPNDFNDPSSLDYQTVHIRGFKFVISPIVIKGFLENVIDVDRSPSSPSTDVLASVLSGRTLSTWPVNGIPTVALNNRGSAGIIERRTIFFGFVSYFMPRESSLGGGVTQLERERNSRRHLAYASGIGLLTQYYRLPSTWQHVRGESFFQCIRASMSTHTSVRKPSISCSE</sequence>
<protein>
    <recommendedName>
        <fullName evidence="3">Flocculation protein FLO11-like</fullName>
    </recommendedName>
</protein>
<name>A0A9I9EIT6_CUCME</name>
<feature type="compositionally biased region" description="Polar residues" evidence="1">
    <location>
        <begin position="125"/>
        <end position="134"/>
    </location>
</feature>
<feature type="region of interest" description="Disordered" evidence="1">
    <location>
        <begin position="1"/>
        <end position="27"/>
    </location>
</feature>
<evidence type="ECO:0008006" key="3">
    <source>
        <dbReference type="Google" id="ProtNLM"/>
    </source>
</evidence>
<dbReference type="AlphaFoldDB" id="A0A9I9EIT6"/>
<feature type="compositionally biased region" description="Polar residues" evidence="1">
    <location>
        <begin position="1"/>
        <end position="14"/>
    </location>
</feature>
<reference evidence="2" key="1">
    <citation type="submission" date="2023-03" db="UniProtKB">
        <authorList>
            <consortium name="EnsemblPlants"/>
        </authorList>
    </citation>
    <scope>IDENTIFICATION</scope>
</reference>
<feature type="region of interest" description="Disordered" evidence="1">
    <location>
        <begin position="124"/>
        <end position="168"/>
    </location>
</feature>
<feature type="region of interest" description="Disordered" evidence="1">
    <location>
        <begin position="66"/>
        <end position="95"/>
    </location>
</feature>
<proteinExistence type="predicted"/>
<dbReference type="EnsemblPlants" id="MELO3C034403.2.1">
    <property type="protein sequence ID" value="MELO3C034403.2.1"/>
    <property type="gene ID" value="MELO3C034403.2"/>
</dbReference>
<dbReference type="Gramene" id="MELO3C034403.2.1">
    <property type="protein sequence ID" value="MELO3C034403.2.1"/>
    <property type="gene ID" value="MELO3C034403.2"/>
</dbReference>
<feature type="region of interest" description="Disordered" evidence="1">
    <location>
        <begin position="181"/>
        <end position="216"/>
    </location>
</feature>
<evidence type="ECO:0000313" key="2">
    <source>
        <dbReference type="EnsemblPlants" id="MELO3C034403.2.1"/>
    </source>
</evidence>
<evidence type="ECO:0000256" key="1">
    <source>
        <dbReference type="SAM" id="MobiDB-lite"/>
    </source>
</evidence>
<accession>A0A9I9EIT6</accession>